<protein>
    <submittedName>
        <fullName evidence="1">Uncharacterized protein</fullName>
    </submittedName>
</protein>
<sequence length="66" mass="7833">MWATQKQKNFLGLLLYFLFLGKKKRMEKRWAVVGREGKGRDQLIGWMDVGLTIPWCYLLAIHYTTN</sequence>
<accession>A0ACD1IKG2</accession>
<evidence type="ECO:0000313" key="2">
    <source>
        <dbReference type="Proteomes" id="UP000249748"/>
    </source>
</evidence>
<proteinExistence type="predicted"/>
<organism evidence="1 2">
    <name type="scientific">Aspergillus costaricaensis CBS 115574</name>
    <dbReference type="NCBI Taxonomy" id="1448317"/>
    <lineage>
        <taxon>Eukaryota</taxon>
        <taxon>Fungi</taxon>
        <taxon>Dikarya</taxon>
        <taxon>Ascomycota</taxon>
        <taxon>Pezizomycotina</taxon>
        <taxon>Eurotiomycetes</taxon>
        <taxon>Eurotiomycetidae</taxon>
        <taxon>Eurotiales</taxon>
        <taxon>Aspergillaceae</taxon>
        <taxon>Aspergillus</taxon>
        <taxon>Aspergillus subgen. Circumdati</taxon>
    </lineage>
</organism>
<dbReference type="EMBL" id="KZ824543">
    <property type="protein sequence ID" value="RAK90970.1"/>
    <property type="molecule type" value="Genomic_DNA"/>
</dbReference>
<reference evidence="1" key="1">
    <citation type="submission" date="2018-02" db="EMBL/GenBank/DDBJ databases">
        <title>The genomes of Aspergillus section Nigri reveals drivers in fungal speciation.</title>
        <authorList>
            <consortium name="DOE Joint Genome Institute"/>
            <person name="Vesth T.C."/>
            <person name="Nybo J."/>
            <person name="Theobald S."/>
            <person name="Brandl J."/>
            <person name="Frisvad J.C."/>
            <person name="Nielsen K.F."/>
            <person name="Lyhne E.K."/>
            <person name="Kogle M.E."/>
            <person name="Kuo A."/>
            <person name="Riley R."/>
            <person name="Clum A."/>
            <person name="Nolan M."/>
            <person name="Lipzen A."/>
            <person name="Salamov A."/>
            <person name="Henrissat B."/>
            <person name="Wiebenga A."/>
            <person name="De vries R.P."/>
            <person name="Grigoriev I.V."/>
            <person name="Mortensen U.H."/>
            <person name="Andersen M.R."/>
            <person name="Baker S.E."/>
        </authorList>
    </citation>
    <scope>NUCLEOTIDE SEQUENCE</scope>
    <source>
        <strain evidence="1">CBS 115574</strain>
    </source>
</reference>
<gene>
    <name evidence="1" type="ORF">BO79DRAFT_82676</name>
</gene>
<evidence type="ECO:0000313" key="1">
    <source>
        <dbReference type="EMBL" id="RAK90970.1"/>
    </source>
</evidence>
<keyword evidence="2" id="KW-1185">Reference proteome</keyword>
<name>A0ACD1IKG2_9EURO</name>
<dbReference type="Proteomes" id="UP000249748">
    <property type="component" value="Unassembled WGS sequence"/>
</dbReference>